<dbReference type="NCBIfam" id="TIGR01906">
    <property type="entry name" value="integ_TIGR01906"/>
    <property type="match status" value="1"/>
</dbReference>
<organism evidence="2 3">
    <name type="scientific">Secundilactobacillus oryzae JCM 18671</name>
    <dbReference type="NCBI Taxonomy" id="1291743"/>
    <lineage>
        <taxon>Bacteria</taxon>
        <taxon>Bacillati</taxon>
        <taxon>Bacillota</taxon>
        <taxon>Bacilli</taxon>
        <taxon>Lactobacillales</taxon>
        <taxon>Lactobacillaceae</taxon>
        <taxon>Secundilactobacillus</taxon>
    </lineage>
</organism>
<dbReference type="OrthoDB" id="9813051at2"/>
<feature type="transmembrane region" description="Helical" evidence="1">
    <location>
        <begin position="181"/>
        <end position="204"/>
    </location>
</feature>
<gene>
    <name evidence="2" type="ORF">LOSG293_170040</name>
</gene>
<proteinExistence type="predicted"/>
<dbReference type="Pfam" id="PF07314">
    <property type="entry name" value="Lit"/>
    <property type="match status" value="1"/>
</dbReference>
<dbReference type="EMBL" id="BBJM01000017">
    <property type="protein sequence ID" value="GAK48002.1"/>
    <property type="molecule type" value="Genomic_DNA"/>
</dbReference>
<dbReference type="Proteomes" id="UP000028700">
    <property type="component" value="Unassembled WGS sequence"/>
</dbReference>
<evidence type="ECO:0000256" key="1">
    <source>
        <dbReference type="SAM" id="Phobius"/>
    </source>
</evidence>
<dbReference type="InterPro" id="IPR010178">
    <property type="entry name" value="Lit"/>
</dbReference>
<evidence type="ECO:0000313" key="2">
    <source>
        <dbReference type="EMBL" id="GAK48002.1"/>
    </source>
</evidence>
<keyword evidence="1" id="KW-1133">Transmembrane helix</keyword>
<keyword evidence="1" id="KW-0472">Membrane</keyword>
<dbReference type="eggNOG" id="COG4478">
    <property type="taxonomic scope" value="Bacteria"/>
</dbReference>
<dbReference type="STRING" id="1291743.LOSG293_170040"/>
<feature type="transmembrane region" description="Helical" evidence="1">
    <location>
        <begin position="125"/>
        <end position="145"/>
    </location>
</feature>
<sequence>MINMRRLQHWGGVVLVILCMLSLAIFLTVNSSWLFRLMVGDSEIVKTLGLSTHQLMKNYGQLLSFLQLPWVSLDMTNFPTSFSGMHHFEDVKKLILFNNTVLILTIMPTGLYLRKLYREFRLWLLDLPLNITAMVLLVASAMMAVNFNQFFIGFHELFFRNQDWLFDPQTDPIILVLPENFFYACFALAFVLFELQILAIWLMIKRQQKKALKH</sequence>
<evidence type="ECO:0000313" key="3">
    <source>
        <dbReference type="Proteomes" id="UP000028700"/>
    </source>
</evidence>
<keyword evidence="1" id="KW-0812">Transmembrane</keyword>
<comment type="caution">
    <text evidence="2">The sequence shown here is derived from an EMBL/GenBank/DDBJ whole genome shotgun (WGS) entry which is preliminary data.</text>
</comment>
<feature type="transmembrane region" description="Helical" evidence="1">
    <location>
        <begin position="94"/>
        <end position="113"/>
    </location>
</feature>
<dbReference type="AlphaFoldDB" id="A0A081BIY4"/>
<keyword evidence="3" id="KW-1185">Reference proteome</keyword>
<reference evidence="2" key="1">
    <citation type="journal article" date="2014" name="Genome Announc.">
        <title>Draft Genome Sequence of Lactobacillus oryzae Strain SG293T.</title>
        <authorList>
            <person name="Tanizawa Y."/>
            <person name="Fujisawa T."/>
            <person name="Mochizuki T."/>
            <person name="Kaminuma E."/>
            <person name="Nakamura Y."/>
            <person name="Tohno M."/>
        </authorList>
    </citation>
    <scope>NUCLEOTIDE SEQUENCE [LARGE SCALE GENOMIC DNA]</scope>
    <source>
        <strain evidence="2">SG293</strain>
    </source>
</reference>
<name>A0A081BIY4_9LACO</name>
<protein>
    <submittedName>
        <fullName evidence="2">Putative membrane protein</fullName>
    </submittedName>
</protein>
<dbReference type="RefSeq" id="WP_034528084.1">
    <property type="nucleotide sequence ID" value="NZ_BBJM01000017.1"/>
</dbReference>
<feature type="transmembrane region" description="Helical" evidence="1">
    <location>
        <begin position="12"/>
        <end position="35"/>
    </location>
</feature>
<accession>A0A081BIY4</accession>